<evidence type="ECO:0000313" key="3">
    <source>
        <dbReference type="EMBL" id="KPL70301.1"/>
    </source>
</evidence>
<dbReference type="EMBL" id="LGCK01000014">
    <property type="protein sequence ID" value="KPL70301.1"/>
    <property type="molecule type" value="Genomic_DNA"/>
</dbReference>
<dbReference type="GO" id="GO:0006310">
    <property type="term" value="P:DNA recombination"/>
    <property type="evidence" value="ECO:0007669"/>
    <property type="project" value="UniProtKB-KW"/>
</dbReference>
<dbReference type="InterPro" id="IPR050090">
    <property type="entry name" value="Tyrosine_recombinase_XerCD"/>
</dbReference>
<dbReference type="InterPro" id="IPR011010">
    <property type="entry name" value="DNA_brk_join_enz"/>
</dbReference>
<keyword evidence="4" id="KW-1185">Reference proteome</keyword>
<dbReference type="SUPFAM" id="SSF56349">
    <property type="entry name" value="DNA breaking-rejoining enzymes"/>
    <property type="match status" value="1"/>
</dbReference>
<dbReference type="AlphaFoldDB" id="A0A0P6XGT2"/>
<dbReference type="PANTHER" id="PTHR30349">
    <property type="entry name" value="PHAGE INTEGRASE-RELATED"/>
    <property type="match status" value="1"/>
</dbReference>
<sequence>MIERQNYLKTRKHLTYLQEVMQLNPASLDRYRFYLRHLLLWAGEKDFKTVQDIRPTLPSYLASLPGKDGKGTLAGCTQKKILDTSKRFFRWAKATYPRELNNLPLAWIDTLRMIRQPQVTTENVFVSEEEVRQLIAYPAAQDDLALLRDQAAAALLFLSGMRGSAFVTLPISALDLENLTVRQWPELGVHTKNSKKATTFLLNIPDLLVSVRRWDAIVRPALPSTTPWYAPIEHYWGEQSLSNEEPGKCRLNGLEKRLKLLFSLAKLDFKSPHKFRHGHAVFGLLHAQTMADYKAVSMNLMHDSIEITDSTYAPMLSSDVQDRIAGLSGRAVSRPDDKVPLAGDEVEVYLSSLGKESLGRALVFIAGKLTQ</sequence>
<dbReference type="InterPro" id="IPR002104">
    <property type="entry name" value="Integrase_catalytic"/>
</dbReference>
<dbReference type="PROSITE" id="PS51898">
    <property type="entry name" value="TYR_RECOMBINASE"/>
    <property type="match status" value="1"/>
</dbReference>
<dbReference type="RefSeq" id="WP_062422174.1">
    <property type="nucleotide sequence ID" value="NZ_BBYA01000010.1"/>
</dbReference>
<dbReference type="Proteomes" id="UP000050430">
    <property type="component" value="Unassembled WGS sequence"/>
</dbReference>
<dbReference type="STRING" id="229920.ADM99_14165"/>
<dbReference type="Gene3D" id="1.10.443.10">
    <property type="entry name" value="Intergrase catalytic core"/>
    <property type="match status" value="1"/>
</dbReference>
<dbReference type="CDD" id="cd00397">
    <property type="entry name" value="DNA_BRE_C"/>
    <property type="match status" value="1"/>
</dbReference>
<reference evidence="3 4" key="1">
    <citation type="submission" date="2015-07" db="EMBL/GenBank/DDBJ databases">
        <title>Genome sequence of Leptolinea tardivitalis DSM 16556.</title>
        <authorList>
            <person name="Hemp J."/>
            <person name="Ward L.M."/>
            <person name="Pace L.A."/>
            <person name="Fischer W.W."/>
        </authorList>
    </citation>
    <scope>NUCLEOTIDE SEQUENCE [LARGE SCALE GENOMIC DNA]</scope>
    <source>
        <strain evidence="3 4">YMTK-2</strain>
    </source>
</reference>
<evidence type="ECO:0000259" key="2">
    <source>
        <dbReference type="PROSITE" id="PS51898"/>
    </source>
</evidence>
<gene>
    <name evidence="3" type="ORF">ADM99_14165</name>
</gene>
<keyword evidence="1" id="KW-0233">DNA recombination</keyword>
<proteinExistence type="predicted"/>
<evidence type="ECO:0000256" key="1">
    <source>
        <dbReference type="ARBA" id="ARBA00023172"/>
    </source>
</evidence>
<dbReference type="GO" id="GO:0003677">
    <property type="term" value="F:DNA binding"/>
    <property type="evidence" value="ECO:0007669"/>
    <property type="project" value="InterPro"/>
</dbReference>
<feature type="domain" description="Tyr recombinase" evidence="2">
    <location>
        <begin position="121"/>
        <end position="326"/>
    </location>
</feature>
<comment type="caution">
    <text evidence="3">The sequence shown here is derived from an EMBL/GenBank/DDBJ whole genome shotgun (WGS) entry which is preliminary data.</text>
</comment>
<dbReference type="Pfam" id="PF00589">
    <property type="entry name" value="Phage_integrase"/>
    <property type="match status" value="1"/>
</dbReference>
<organism evidence="3 4">
    <name type="scientific">Leptolinea tardivitalis</name>
    <dbReference type="NCBI Taxonomy" id="229920"/>
    <lineage>
        <taxon>Bacteria</taxon>
        <taxon>Bacillati</taxon>
        <taxon>Chloroflexota</taxon>
        <taxon>Anaerolineae</taxon>
        <taxon>Anaerolineales</taxon>
        <taxon>Anaerolineaceae</taxon>
        <taxon>Leptolinea</taxon>
    </lineage>
</organism>
<dbReference type="OrthoDB" id="165530at2"/>
<accession>A0A0P6XGT2</accession>
<dbReference type="InterPro" id="IPR013762">
    <property type="entry name" value="Integrase-like_cat_sf"/>
</dbReference>
<evidence type="ECO:0000313" key="4">
    <source>
        <dbReference type="Proteomes" id="UP000050430"/>
    </source>
</evidence>
<protein>
    <recommendedName>
        <fullName evidence="2">Tyr recombinase domain-containing protein</fullName>
    </recommendedName>
</protein>
<name>A0A0P6XGT2_9CHLR</name>
<dbReference type="PANTHER" id="PTHR30349:SF64">
    <property type="entry name" value="PROPHAGE INTEGRASE INTD-RELATED"/>
    <property type="match status" value="1"/>
</dbReference>
<dbReference type="GO" id="GO:0015074">
    <property type="term" value="P:DNA integration"/>
    <property type="evidence" value="ECO:0007669"/>
    <property type="project" value="InterPro"/>
</dbReference>